<dbReference type="EMBL" id="AJJH01000142">
    <property type="protein sequence ID" value="EID76303.1"/>
    <property type="molecule type" value="Genomic_DNA"/>
</dbReference>
<gene>
    <name evidence="1" type="ORF">W59_26281</name>
</gene>
<sequence>MGNPVPALEISDGQRVVLESLARSQSGAHREVVRAKALLMAA</sequence>
<proteinExistence type="predicted"/>
<feature type="non-terminal residue" evidence="1">
    <location>
        <position position="42"/>
    </location>
</feature>
<organism evidence="1 2">
    <name type="scientific">Rhodococcus opacus RKJ300 = JCM 13270</name>
    <dbReference type="NCBI Taxonomy" id="1165867"/>
    <lineage>
        <taxon>Bacteria</taxon>
        <taxon>Bacillati</taxon>
        <taxon>Actinomycetota</taxon>
        <taxon>Actinomycetes</taxon>
        <taxon>Mycobacteriales</taxon>
        <taxon>Nocardiaceae</taxon>
        <taxon>Rhodococcus</taxon>
    </lineage>
</organism>
<dbReference type="AlphaFoldDB" id="I0WIT7"/>
<dbReference type="Proteomes" id="UP000006447">
    <property type="component" value="Unassembled WGS sequence"/>
</dbReference>
<accession>I0WIT7</accession>
<evidence type="ECO:0000313" key="2">
    <source>
        <dbReference type="Proteomes" id="UP000006447"/>
    </source>
</evidence>
<evidence type="ECO:0000313" key="1">
    <source>
        <dbReference type="EMBL" id="EID76303.1"/>
    </source>
</evidence>
<name>I0WIT7_RHOOP</name>
<reference evidence="1 2" key="1">
    <citation type="journal article" date="2012" name="J. Bacteriol.">
        <title>Draft genome sequence of the nitrophenol-degrading actinomycete Rhodococcus imtechensis RKJ300.</title>
        <authorList>
            <person name="Vikram S."/>
            <person name="Kumar S."/>
            <person name="Subramanian S."/>
            <person name="Raghava G.P."/>
        </authorList>
    </citation>
    <scope>NUCLEOTIDE SEQUENCE [LARGE SCALE GENOMIC DNA]</scope>
    <source>
        <strain evidence="1 2">RKJ300</strain>
    </source>
</reference>
<comment type="caution">
    <text evidence="1">The sequence shown here is derived from an EMBL/GenBank/DDBJ whole genome shotgun (WGS) entry which is preliminary data.</text>
</comment>
<protein>
    <submittedName>
        <fullName evidence="1">Transposase</fullName>
    </submittedName>
</protein>